<name>A0A9Q0N6K4_9DIPT</name>
<evidence type="ECO:0000313" key="1">
    <source>
        <dbReference type="EMBL" id="KAJ6643569.1"/>
    </source>
</evidence>
<sequence>MGVTKGTMEVLAVLVLCGSFLCVSGDLFLNPVVQDIFQNFDRLTKIQTAEGFARAGAGLPVICVTKLSELNEIYSAFTHVATNGEIILNAEVNIQLLNNCTELDALKMGIITLRNDFKDIISQPISSYRYRNNKKVFEDSVLEFINLMNDTRNMITNYTFEVVDNLEAKFHSQLNETRHILNKFENEQMALNALNVAFTINLLVTGKVKDALGAFTDVTNPELEINRVVGSVLESGNYFLNIYHFLAVTPYHIRINGYRAVLNDLMINNQTSDHRIWILAQAVNEIPEDIDNDGLMEAMTNELQEIVRNESFGGLMDFLNANESEALVVLKYIAPVFVRTYYDVHLSMERALEVEQNLTSTMHRLNFMYEFVGMLANTNRMLGTGVSSVLYEVLKLNNEKSPEYKHMRTLMDEAVPRELKELLLDDLCIKNLASGEYMYAGKPTDQQNQRHVYTKKAHVLDESFFWQIRFIENGTRVVIKNNKYNELIYLLNENADTNNQHVVRSWMDKRFKGPDVSSEFVLNFLGNGHYTIFSPYLAQYLFSPFRQPADANNNRPVYSRHHDGKYVKEDLKWTIVVPPLKWC</sequence>
<dbReference type="AlphaFoldDB" id="A0A9Q0N6K4"/>
<protein>
    <submittedName>
        <fullName evidence="1">Uncharacterized protein</fullName>
    </submittedName>
</protein>
<feature type="non-terminal residue" evidence="1">
    <location>
        <position position="1"/>
    </location>
</feature>
<evidence type="ECO:0000313" key="2">
    <source>
        <dbReference type="Proteomes" id="UP001151699"/>
    </source>
</evidence>
<dbReference type="Proteomes" id="UP001151699">
    <property type="component" value="Chromosome B"/>
</dbReference>
<proteinExistence type="predicted"/>
<keyword evidence="2" id="KW-1185">Reference proteome</keyword>
<dbReference type="EMBL" id="WJQU01000002">
    <property type="protein sequence ID" value="KAJ6643569.1"/>
    <property type="molecule type" value="Genomic_DNA"/>
</dbReference>
<accession>A0A9Q0N6K4</accession>
<organism evidence="1 2">
    <name type="scientific">Pseudolycoriella hygida</name>
    <dbReference type="NCBI Taxonomy" id="35572"/>
    <lineage>
        <taxon>Eukaryota</taxon>
        <taxon>Metazoa</taxon>
        <taxon>Ecdysozoa</taxon>
        <taxon>Arthropoda</taxon>
        <taxon>Hexapoda</taxon>
        <taxon>Insecta</taxon>
        <taxon>Pterygota</taxon>
        <taxon>Neoptera</taxon>
        <taxon>Endopterygota</taxon>
        <taxon>Diptera</taxon>
        <taxon>Nematocera</taxon>
        <taxon>Sciaroidea</taxon>
        <taxon>Sciaridae</taxon>
        <taxon>Pseudolycoriella</taxon>
    </lineage>
</organism>
<gene>
    <name evidence="1" type="ORF">Bhyg_08532</name>
</gene>
<comment type="caution">
    <text evidence="1">The sequence shown here is derived from an EMBL/GenBank/DDBJ whole genome shotgun (WGS) entry which is preliminary data.</text>
</comment>
<reference evidence="1" key="1">
    <citation type="submission" date="2022-07" db="EMBL/GenBank/DDBJ databases">
        <authorList>
            <person name="Trinca V."/>
            <person name="Uliana J.V.C."/>
            <person name="Torres T.T."/>
            <person name="Ward R.J."/>
            <person name="Monesi N."/>
        </authorList>
    </citation>
    <scope>NUCLEOTIDE SEQUENCE</scope>
    <source>
        <strain evidence="1">HSMRA1968</strain>
        <tissue evidence="1">Whole embryos</tissue>
    </source>
</reference>